<keyword evidence="1" id="KW-0732">Signal</keyword>
<dbReference type="PROSITE" id="PS51257">
    <property type="entry name" value="PROKAR_LIPOPROTEIN"/>
    <property type="match status" value="1"/>
</dbReference>
<comment type="caution">
    <text evidence="2">The sequence shown here is derived from an EMBL/GenBank/DDBJ whole genome shotgun (WGS) entry which is preliminary data.</text>
</comment>
<gene>
    <name evidence="2" type="ORF">ACFY35_05320</name>
</gene>
<name>A0ABW6W6A7_9ACTN</name>
<feature type="chain" id="PRO_5046205494" evidence="1">
    <location>
        <begin position="26"/>
        <end position="332"/>
    </location>
</feature>
<evidence type="ECO:0000313" key="3">
    <source>
        <dbReference type="Proteomes" id="UP001602245"/>
    </source>
</evidence>
<dbReference type="EMBL" id="JBIAZU010000001">
    <property type="protein sequence ID" value="MFF5288836.1"/>
    <property type="molecule type" value="Genomic_DNA"/>
</dbReference>
<accession>A0ABW6W6A7</accession>
<protein>
    <submittedName>
        <fullName evidence="2">PD40 domain-containing protein</fullName>
    </submittedName>
</protein>
<feature type="signal peptide" evidence="1">
    <location>
        <begin position="1"/>
        <end position="25"/>
    </location>
</feature>
<dbReference type="Proteomes" id="UP001602245">
    <property type="component" value="Unassembled WGS sequence"/>
</dbReference>
<keyword evidence="3" id="KW-1185">Reference proteome</keyword>
<evidence type="ECO:0000313" key="2">
    <source>
        <dbReference type="EMBL" id="MFF5288836.1"/>
    </source>
</evidence>
<dbReference type="SUPFAM" id="SSF69304">
    <property type="entry name" value="Tricorn protease N-terminal domain"/>
    <property type="match status" value="1"/>
</dbReference>
<proteinExistence type="predicted"/>
<reference evidence="2 3" key="1">
    <citation type="submission" date="2024-10" db="EMBL/GenBank/DDBJ databases">
        <title>The Natural Products Discovery Center: Release of the First 8490 Sequenced Strains for Exploring Actinobacteria Biosynthetic Diversity.</title>
        <authorList>
            <person name="Kalkreuter E."/>
            <person name="Kautsar S.A."/>
            <person name="Yang D."/>
            <person name="Bader C.D."/>
            <person name="Teijaro C.N."/>
            <person name="Fluegel L."/>
            <person name="Davis C.M."/>
            <person name="Simpson J.R."/>
            <person name="Lauterbach L."/>
            <person name="Steele A.D."/>
            <person name="Gui C."/>
            <person name="Meng S."/>
            <person name="Li G."/>
            <person name="Viehrig K."/>
            <person name="Ye F."/>
            <person name="Su P."/>
            <person name="Kiefer A.F."/>
            <person name="Nichols A."/>
            <person name="Cepeda A.J."/>
            <person name="Yan W."/>
            <person name="Fan B."/>
            <person name="Jiang Y."/>
            <person name="Adhikari A."/>
            <person name="Zheng C.-J."/>
            <person name="Schuster L."/>
            <person name="Cowan T.M."/>
            <person name="Smanski M.J."/>
            <person name="Chevrette M.G."/>
            <person name="De Carvalho L.P.S."/>
            <person name="Shen B."/>
        </authorList>
    </citation>
    <scope>NUCLEOTIDE SEQUENCE [LARGE SCALE GENOMIC DNA]</scope>
    <source>
        <strain evidence="2 3">NPDC000087</strain>
    </source>
</reference>
<sequence length="332" mass="34116">MALIRLLGVASLVSALLLAGCTGHADDSGTVLVAGTSTIGPSDTPAWLADGMVYYLAAVGGESDSPLHLYRTPADGKGKAREIHLSGVTFCRIPYLTSLRRLPDGGLGAVLVCAQEDGSATLVSIDPASGRVAKISGLYGGDDGIWSTAENKGWSAYSQDGCASIEPIDRKGWSAVPPLEPASLLPWDLDADFAAGAGDCTPRGMIGFPAAAPTMDRIVVLASPEAAGVDPGDLGDGRKDLPWHLYGIDLASRQIRQIGGSFVEPKGIAVAGGTALVTARQGLYAVDLASGATRTIAEGDFGAPGLSPDGRSAVFVKFPDPGYPKLLKREIS</sequence>
<organism evidence="2 3">
    <name type="scientific">Paractinoplanes globisporus</name>
    <dbReference type="NCBI Taxonomy" id="113565"/>
    <lineage>
        <taxon>Bacteria</taxon>
        <taxon>Bacillati</taxon>
        <taxon>Actinomycetota</taxon>
        <taxon>Actinomycetes</taxon>
        <taxon>Micromonosporales</taxon>
        <taxon>Micromonosporaceae</taxon>
        <taxon>Paractinoplanes</taxon>
    </lineage>
</organism>
<dbReference type="RefSeq" id="WP_020509183.1">
    <property type="nucleotide sequence ID" value="NZ_JBIAZU010000001.1"/>
</dbReference>
<evidence type="ECO:0000256" key="1">
    <source>
        <dbReference type="SAM" id="SignalP"/>
    </source>
</evidence>